<feature type="compositionally biased region" description="Polar residues" evidence="1">
    <location>
        <begin position="191"/>
        <end position="208"/>
    </location>
</feature>
<proteinExistence type="predicted"/>
<dbReference type="AlphaFoldDB" id="A0A9P8MX59"/>
<dbReference type="EMBL" id="JAIZPD010000005">
    <property type="protein sequence ID" value="KAH0963718.1"/>
    <property type="molecule type" value="Genomic_DNA"/>
</dbReference>
<name>A0A9P8MX59_9HYPO</name>
<keyword evidence="3" id="KW-1185">Reference proteome</keyword>
<gene>
    <name evidence="2" type="ORF">HRG_06228</name>
</gene>
<feature type="compositionally biased region" description="Basic and acidic residues" evidence="1">
    <location>
        <begin position="325"/>
        <end position="335"/>
    </location>
</feature>
<feature type="compositionally biased region" description="Low complexity" evidence="1">
    <location>
        <begin position="153"/>
        <end position="190"/>
    </location>
</feature>
<evidence type="ECO:0000313" key="2">
    <source>
        <dbReference type="EMBL" id="KAH0963718.1"/>
    </source>
</evidence>
<evidence type="ECO:0000256" key="1">
    <source>
        <dbReference type="SAM" id="MobiDB-lite"/>
    </source>
</evidence>
<feature type="compositionally biased region" description="Polar residues" evidence="1">
    <location>
        <begin position="37"/>
        <end position="50"/>
    </location>
</feature>
<evidence type="ECO:0000313" key="3">
    <source>
        <dbReference type="Proteomes" id="UP000824596"/>
    </source>
</evidence>
<sequence length="485" mass="50606">MKTINQVANTPKNSSREARPPVAKRNEKRKMGEDNKNPYNPSDDQISTVAQDKDNQSAGEKVISIDAAIVIIAKVSSSVAEADQGKGAGTTASNVQVTVELMVGVFCKAKTQAVAALVEISVSMALGRESPEKIEASLRAFIAIAVKKRDADSTSNSKQSIESSKQSIGSSTQSIGSSTQSTKSSTQSSGPAQTTGLDGSDGVTNTNVPAPDPHSDSSIFVSMEVRQAVFANCKNQLSQQLIIAGFEMRLKGIDINAAISIKAGVLAIGSAKQGESGNPDKTEVEKSSQSGNPAKTEVEKSSQSGNPAKTEVEKSSQSGIPGQTDKSDNGLDNSSKTEKTITVFVQVCIDKILNARDPGSRNAPNVGGKPKNVMASEDKPDKNDKYSENLSGDGATGLDSGEQPANEGVSSNKADENGGVSSLESTELVLQVVIEMQLPKKVKTAVEDVKAEKTNSITSQNQGIGANTRTSLATGKEPVDLSCKS</sequence>
<feature type="region of interest" description="Disordered" evidence="1">
    <location>
        <begin position="153"/>
        <end position="215"/>
    </location>
</feature>
<organism evidence="2 3">
    <name type="scientific">Hirsutella rhossiliensis</name>
    <dbReference type="NCBI Taxonomy" id="111463"/>
    <lineage>
        <taxon>Eukaryota</taxon>
        <taxon>Fungi</taxon>
        <taxon>Dikarya</taxon>
        <taxon>Ascomycota</taxon>
        <taxon>Pezizomycotina</taxon>
        <taxon>Sordariomycetes</taxon>
        <taxon>Hypocreomycetidae</taxon>
        <taxon>Hypocreales</taxon>
        <taxon>Ophiocordycipitaceae</taxon>
        <taxon>Hirsutella</taxon>
    </lineage>
</organism>
<dbReference type="RefSeq" id="XP_044721231.1">
    <property type="nucleotide sequence ID" value="XM_044864699.1"/>
</dbReference>
<protein>
    <submittedName>
        <fullName evidence="2">Uncharacterized protein</fullName>
    </submittedName>
</protein>
<feature type="compositionally biased region" description="Basic and acidic residues" evidence="1">
    <location>
        <begin position="376"/>
        <end position="387"/>
    </location>
</feature>
<feature type="compositionally biased region" description="Polar residues" evidence="1">
    <location>
        <begin position="1"/>
        <end position="13"/>
    </location>
</feature>
<accession>A0A9P8MX59</accession>
<reference evidence="2" key="1">
    <citation type="submission" date="2021-09" db="EMBL/GenBank/DDBJ databases">
        <title>A high-quality genome of the endoparasitic fungus Hirsutella rhossiliensis with a comparison of Hirsutella genomes reveals transposable elements contributing to genome size variation.</title>
        <authorList>
            <person name="Lin R."/>
            <person name="Jiao Y."/>
            <person name="Sun X."/>
            <person name="Ling J."/>
            <person name="Xie B."/>
            <person name="Cheng X."/>
        </authorList>
    </citation>
    <scope>NUCLEOTIDE SEQUENCE</scope>
    <source>
        <strain evidence="2">HR02</strain>
    </source>
</reference>
<dbReference type="Proteomes" id="UP000824596">
    <property type="component" value="Unassembled WGS sequence"/>
</dbReference>
<dbReference type="GeneID" id="68355357"/>
<feature type="region of interest" description="Disordered" evidence="1">
    <location>
        <begin position="271"/>
        <end position="335"/>
    </location>
</feature>
<feature type="region of interest" description="Disordered" evidence="1">
    <location>
        <begin position="451"/>
        <end position="485"/>
    </location>
</feature>
<feature type="region of interest" description="Disordered" evidence="1">
    <location>
        <begin position="355"/>
        <end position="420"/>
    </location>
</feature>
<feature type="compositionally biased region" description="Polar residues" evidence="1">
    <location>
        <begin position="454"/>
        <end position="473"/>
    </location>
</feature>
<feature type="region of interest" description="Disordered" evidence="1">
    <location>
        <begin position="1"/>
        <end position="54"/>
    </location>
</feature>
<comment type="caution">
    <text evidence="2">The sequence shown here is derived from an EMBL/GenBank/DDBJ whole genome shotgun (WGS) entry which is preliminary data.</text>
</comment>